<dbReference type="InterPro" id="IPR016136">
    <property type="entry name" value="DNA_helicase_N/primase_C"/>
</dbReference>
<dbReference type="RefSeq" id="WP_055206838.1">
    <property type="nucleotide sequence ID" value="NZ_CZBO01000001.1"/>
</dbReference>
<dbReference type="InterPro" id="IPR007694">
    <property type="entry name" value="DNA_helicase_DnaB-like_C"/>
</dbReference>
<evidence type="ECO:0000256" key="2">
    <source>
        <dbReference type="ARBA" id="ARBA00022705"/>
    </source>
</evidence>
<dbReference type="InterPro" id="IPR036185">
    <property type="entry name" value="DNA_heli_DnaB-like_N_sf"/>
</dbReference>
<keyword evidence="8" id="KW-0413">Isomerase</keyword>
<dbReference type="GO" id="GO:0003677">
    <property type="term" value="F:DNA binding"/>
    <property type="evidence" value="ECO:0007669"/>
    <property type="project" value="UniProtKB-KW"/>
</dbReference>
<keyword evidence="2" id="KW-0235">DNA replication</keyword>
<protein>
    <recommendedName>
        <fullName evidence="9">DNA 5'-3' helicase</fullName>
        <ecNumber evidence="9">5.6.2.3</ecNumber>
    </recommendedName>
</protein>
<dbReference type="InterPro" id="IPR007693">
    <property type="entry name" value="DNA_helicase_DnaB-like_N"/>
</dbReference>
<keyword evidence="4 12" id="KW-0378">Hydrolase</keyword>
<comment type="similarity">
    <text evidence="1">Belongs to the helicase family. DnaB subfamily.</text>
</comment>
<sequence>MKNIRAENEILGGILYNNKIAAECISELDIEDFYSNKNKILFASMRNLYGNGKTISITNLIEDIGSNNLDKAGGVSYISEILVNGMAIIPKEYIDILKDKSYRRKALKTLKEAIRDIENPKGDINEITLNVQNRLIKDMYSKKKILNDEELIGKALVEIENRYNQGGGICGMETGFSTFDKALNGLKRGELVILGGRPAMGKTVTALNMLDGLAQNGHNVLICEMEMTEESIGMRRLAAHSNIDNSKIQRGNLNDIEFEKIADSYNKLSKRGHVYTDCEYRQSIITIGAKARAIKENNGLDVLIIDYLGLMEVKNNENRAIAIGEVTRGLKILAKELNINIILLCQLSRSVEQRSNKRPLLSDLRESGSIEQDADVVIFTYRDDYYNTDSEDKNIMELIVSKNRNGKTGTLKFKYYDKYQRLQSIL</sequence>
<dbReference type="Pfam" id="PF00772">
    <property type="entry name" value="DnaB"/>
    <property type="match status" value="1"/>
</dbReference>
<dbReference type="EMBL" id="CZBO01000001">
    <property type="protein sequence ID" value="CUP79636.1"/>
    <property type="molecule type" value="Genomic_DNA"/>
</dbReference>
<dbReference type="GO" id="GO:0006260">
    <property type="term" value="P:DNA replication"/>
    <property type="evidence" value="ECO:0007669"/>
    <property type="project" value="UniProtKB-KW"/>
</dbReference>
<evidence type="ECO:0000256" key="6">
    <source>
        <dbReference type="ARBA" id="ARBA00022840"/>
    </source>
</evidence>
<organism evidence="12 13">
    <name type="scientific">Clostridium baratii</name>
    <dbReference type="NCBI Taxonomy" id="1561"/>
    <lineage>
        <taxon>Bacteria</taxon>
        <taxon>Bacillati</taxon>
        <taxon>Bacillota</taxon>
        <taxon>Clostridia</taxon>
        <taxon>Eubacteriales</taxon>
        <taxon>Clostridiaceae</taxon>
        <taxon>Clostridium</taxon>
    </lineage>
</organism>
<dbReference type="SUPFAM" id="SSF48024">
    <property type="entry name" value="N-terminal domain of DnaB helicase"/>
    <property type="match status" value="1"/>
</dbReference>
<dbReference type="PROSITE" id="PS51199">
    <property type="entry name" value="SF4_HELICASE"/>
    <property type="match status" value="1"/>
</dbReference>
<dbReference type="EC" id="5.6.2.3" evidence="9"/>
<dbReference type="PANTHER" id="PTHR30153:SF2">
    <property type="entry name" value="REPLICATIVE DNA HELICASE"/>
    <property type="match status" value="1"/>
</dbReference>
<comment type="catalytic activity">
    <reaction evidence="10">
        <text>ATP + H2O = ADP + phosphate + H(+)</text>
        <dbReference type="Rhea" id="RHEA:13065"/>
        <dbReference type="ChEBI" id="CHEBI:15377"/>
        <dbReference type="ChEBI" id="CHEBI:15378"/>
        <dbReference type="ChEBI" id="CHEBI:30616"/>
        <dbReference type="ChEBI" id="CHEBI:43474"/>
        <dbReference type="ChEBI" id="CHEBI:456216"/>
        <dbReference type="EC" id="5.6.2.3"/>
    </reaction>
</comment>
<reference evidence="12 13" key="1">
    <citation type="submission" date="2015-09" db="EMBL/GenBank/DDBJ databases">
        <authorList>
            <consortium name="Pathogen Informatics"/>
        </authorList>
    </citation>
    <scope>NUCLEOTIDE SEQUENCE [LARGE SCALE GENOMIC DNA]</scope>
    <source>
        <strain evidence="12 13">2789STDY5834956</strain>
    </source>
</reference>
<evidence type="ECO:0000256" key="7">
    <source>
        <dbReference type="ARBA" id="ARBA00023125"/>
    </source>
</evidence>
<evidence type="ECO:0000259" key="11">
    <source>
        <dbReference type="PROSITE" id="PS51199"/>
    </source>
</evidence>
<dbReference type="AlphaFoldDB" id="A0A174R6K0"/>
<dbReference type="GO" id="GO:0016887">
    <property type="term" value="F:ATP hydrolysis activity"/>
    <property type="evidence" value="ECO:0007669"/>
    <property type="project" value="RHEA"/>
</dbReference>
<evidence type="ECO:0000313" key="12">
    <source>
        <dbReference type="EMBL" id="CUP79636.1"/>
    </source>
</evidence>
<feature type="domain" description="SF4 helicase" evidence="11">
    <location>
        <begin position="165"/>
        <end position="426"/>
    </location>
</feature>
<dbReference type="GO" id="GO:0043139">
    <property type="term" value="F:5'-3' DNA helicase activity"/>
    <property type="evidence" value="ECO:0007669"/>
    <property type="project" value="UniProtKB-EC"/>
</dbReference>
<evidence type="ECO:0000313" key="13">
    <source>
        <dbReference type="Proteomes" id="UP000095563"/>
    </source>
</evidence>
<dbReference type="Pfam" id="PF03796">
    <property type="entry name" value="DnaB_C"/>
    <property type="match status" value="1"/>
</dbReference>
<dbReference type="InterPro" id="IPR027417">
    <property type="entry name" value="P-loop_NTPase"/>
</dbReference>
<evidence type="ECO:0000256" key="9">
    <source>
        <dbReference type="ARBA" id="ARBA00044969"/>
    </source>
</evidence>
<keyword evidence="7" id="KW-0238">DNA-binding</keyword>
<evidence type="ECO:0000256" key="3">
    <source>
        <dbReference type="ARBA" id="ARBA00022741"/>
    </source>
</evidence>
<evidence type="ECO:0000256" key="10">
    <source>
        <dbReference type="ARBA" id="ARBA00048954"/>
    </source>
</evidence>
<dbReference type="PANTHER" id="PTHR30153">
    <property type="entry name" value="REPLICATIVE DNA HELICASE DNAB"/>
    <property type="match status" value="1"/>
</dbReference>
<dbReference type="GO" id="GO:0005524">
    <property type="term" value="F:ATP binding"/>
    <property type="evidence" value="ECO:0007669"/>
    <property type="project" value="UniProtKB-KW"/>
</dbReference>
<evidence type="ECO:0000256" key="1">
    <source>
        <dbReference type="ARBA" id="ARBA00008428"/>
    </source>
</evidence>
<name>A0A174R6K0_9CLOT</name>
<dbReference type="CDD" id="cd00984">
    <property type="entry name" value="DnaB_C"/>
    <property type="match status" value="1"/>
</dbReference>
<evidence type="ECO:0000256" key="8">
    <source>
        <dbReference type="ARBA" id="ARBA00023235"/>
    </source>
</evidence>
<accession>A0A174R6K0</accession>
<evidence type="ECO:0000256" key="5">
    <source>
        <dbReference type="ARBA" id="ARBA00022806"/>
    </source>
</evidence>
<keyword evidence="5 12" id="KW-0347">Helicase</keyword>
<dbReference type="Gene3D" id="1.10.860.10">
    <property type="entry name" value="DNAb Helicase, Chain A"/>
    <property type="match status" value="1"/>
</dbReference>
<gene>
    <name evidence="12" type="primary">dnaC1_2</name>
    <name evidence="12" type="ORF">ERS852568_00835</name>
</gene>
<dbReference type="Gene3D" id="3.40.50.300">
    <property type="entry name" value="P-loop containing nucleotide triphosphate hydrolases"/>
    <property type="match status" value="1"/>
</dbReference>
<proteinExistence type="inferred from homology"/>
<dbReference type="GO" id="GO:0005829">
    <property type="term" value="C:cytosol"/>
    <property type="evidence" value="ECO:0007669"/>
    <property type="project" value="TreeGrafter"/>
</dbReference>
<keyword evidence="6" id="KW-0067">ATP-binding</keyword>
<dbReference type="SUPFAM" id="SSF52540">
    <property type="entry name" value="P-loop containing nucleoside triphosphate hydrolases"/>
    <property type="match status" value="1"/>
</dbReference>
<keyword evidence="3" id="KW-0547">Nucleotide-binding</keyword>
<evidence type="ECO:0000256" key="4">
    <source>
        <dbReference type="ARBA" id="ARBA00022801"/>
    </source>
</evidence>
<dbReference type="Proteomes" id="UP000095563">
    <property type="component" value="Unassembled WGS sequence"/>
</dbReference>